<protein>
    <submittedName>
        <fullName evidence="2">Uncharacterized protein</fullName>
    </submittedName>
</protein>
<proteinExistence type="predicted"/>
<dbReference type="EMBL" id="GBXM01098396">
    <property type="protein sequence ID" value="JAH10181.1"/>
    <property type="molecule type" value="Transcribed_RNA"/>
</dbReference>
<sequence length="37" mass="4533">MHLQTRTIPLYIFQWKCIFLHFPPLSSIALFFFSLFK</sequence>
<organism evidence="2">
    <name type="scientific">Anguilla anguilla</name>
    <name type="common">European freshwater eel</name>
    <name type="synonym">Muraena anguilla</name>
    <dbReference type="NCBI Taxonomy" id="7936"/>
    <lineage>
        <taxon>Eukaryota</taxon>
        <taxon>Metazoa</taxon>
        <taxon>Chordata</taxon>
        <taxon>Craniata</taxon>
        <taxon>Vertebrata</taxon>
        <taxon>Euteleostomi</taxon>
        <taxon>Actinopterygii</taxon>
        <taxon>Neopterygii</taxon>
        <taxon>Teleostei</taxon>
        <taxon>Anguilliformes</taxon>
        <taxon>Anguillidae</taxon>
        <taxon>Anguilla</taxon>
    </lineage>
</organism>
<evidence type="ECO:0000313" key="2">
    <source>
        <dbReference type="EMBL" id="JAH10181.1"/>
    </source>
</evidence>
<dbReference type="AlphaFoldDB" id="A0A0E9PZV6"/>
<keyword evidence="1" id="KW-0812">Transmembrane</keyword>
<name>A0A0E9PZV6_ANGAN</name>
<accession>A0A0E9PZV6</accession>
<keyword evidence="1" id="KW-0472">Membrane</keyword>
<keyword evidence="1" id="KW-1133">Transmembrane helix</keyword>
<evidence type="ECO:0000256" key="1">
    <source>
        <dbReference type="SAM" id="Phobius"/>
    </source>
</evidence>
<reference evidence="2" key="1">
    <citation type="submission" date="2014-11" db="EMBL/GenBank/DDBJ databases">
        <authorList>
            <person name="Amaro Gonzalez C."/>
        </authorList>
    </citation>
    <scope>NUCLEOTIDE SEQUENCE</scope>
</reference>
<feature type="transmembrane region" description="Helical" evidence="1">
    <location>
        <begin position="12"/>
        <end position="36"/>
    </location>
</feature>
<reference evidence="2" key="2">
    <citation type="journal article" date="2015" name="Fish Shellfish Immunol.">
        <title>Early steps in the European eel (Anguilla anguilla)-Vibrio vulnificus interaction in the gills: Role of the RtxA13 toxin.</title>
        <authorList>
            <person name="Callol A."/>
            <person name="Pajuelo D."/>
            <person name="Ebbesson L."/>
            <person name="Teles M."/>
            <person name="MacKenzie S."/>
            <person name="Amaro C."/>
        </authorList>
    </citation>
    <scope>NUCLEOTIDE SEQUENCE</scope>
</reference>